<dbReference type="RefSeq" id="WP_180913889.1">
    <property type="nucleotide sequence ID" value="NZ_CP059165.1"/>
</dbReference>
<dbReference type="KEGG" id="mgor:H0P51_16600"/>
<dbReference type="PRINTS" id="PR00420">
    <property type="entry name" value="RNGMNOXGNASE"/>
</dbReference>
<keyword evidence="3" id="KW-1185">Reference proteome</keyword>
<keyword evidence="2" id="KW-0503">Monooxygenase</keyword>
<name>A0A7D6INV0_9MYCO</name>
<reference evidence="2 3" key="2">
    <citation type="submission" date="2020-07" db="EMBL/GenBank/DDBJ databases">
        <authorList>
            <person name="Yu X."/>
        </authorList>
    </citation>
    <scope>NUCLEOTIDE SEQUENCE [LARGE SCALE GENOMIC DNA]</scope>
    <source>
        <strain evidence="3">24</strain>
    </source>
</reference>
<dbReference type="GO" id="GO:0071949">
    <property type="term" value="F:FAD binding"/>
    <property type="evidence" value="ECO:0007669"/>
    <property type="project" value="InterPro"/>
</dbReference>
<dbReference type="AlphaFoldDB" id="A0A7D6INV0"/>
<accession>A0A7D6INV0</accession>
<reference evidence="3" key="1">
    <citation type="submission" date="2020-07" db="EMBL/GenBank/DDBJ databases">
        <title>Description of Mycobacterium gordonae subsp. intergordonae subsp.nov. and Mycobacterium gordonae subsp. gordonae subsp. nov.</title>
        <authorList>
            <person name="Yu X."/>
        </authorList>
    </citation>
    <scope>NUCLEOTIDE SEQUENCE [LARGE SCALE GENOMIC DNA]</scope>
    <source>
        <strain evidence="3">24</strain>
    </source>
</reference>
<dbReference type="InterPro" id="IPR051704">
    <property type="entry name" value="FAD_aromatic-hydroxylase"/>
</dbReference>
<dbReference type="EMBL" id="CP059165">
    <property type="protein sequence ID" value="QLL05479.1"/>
    <property type="molecule type" value="Genomic_DNA"/>
</dbReference>
<dbReference type="InterPro" id="IPR002938">
    <property type="entry name" value="FAD-bd"/>
</dbReference>
<dbReference type="SUPFAM" id="SSF51905">
    <property type="entry name" value="FAD/NAD(P)-binding domain"/>
    <property type="match status" value="1"/>
</dbReference>
<proteinExistence type="predicted"/>
<dbReference type="Pfam" id="PF01494">
    <property type="entry name" value="FAD_binding_3"/>
    <property type="match status" value="2"/>
</dbReference>
<feature type="domain" description="FAD-binding" evidence="1">
    <location>
        <begin position="2"/>
        <end position="163"/>
    </location>
</feature>
<feature type="domain" description="FAD-binding" evidence="1">
    <location>
        <begin position="268"/>
        <end position="316"/>
    </location>
</feature>
<evidence type="ECO:0000313" key="3">
    <source>
        <dbReference type="Proteomes" id="UP000510682"/>
    </source>
</evidence>
<dbReference type="InterPro" id="IPR036188">
    <property type="entry name" value="FAD/NAD-bd_sf"/>
</dbReference>
<gene>
    <name evidence="2" type="ORF">H0P51_16600</name>
</gene>
<dbReference type="PANTHER" id="PTHR46865:SF8">
    <property type="entry name" value="POSSIBLE OXIDOREDUCTASE"/>
    <property type="match status" value="1"/>
</dbReference>
<protein>
    <submittedName>
        <fullName evidence="2">FAD-dependent monooxygenase</fullName>
    </submittedName>
</protein>
<reference evidence="3" key="3">
    <citation type="submission" date="2023-07" db="EMBL/GenBank/DDBJ databases">
        <title>Description of Mycobacterium gordonae subsp. intergordonae subsp.nov. and Mycobacterium gordonae subsp. gordonae subsp. nov.</title>
        <authorList>
            <person name="Huang H."/>
        </authorList>
    </citation>
    <scope>NUCLEOTIDE SEQUENCE [LARGE SCALE GENOMIC DNA]</scope>
    <source>
        <strain evidence="3">24</strain>
    </source>
</reference>
<dbReference type="Proteomes" id="UP000510682">
    <property type="component" value="Chromosome"/>
</dbReference>
<evidence type="ECO:0000313" key="2">
    <source>
        <dbReference type="EMBL" id="QLL05479.1"/>
    </source>
</evidence>
<evidence type="ECO:0000259" key="1">
    <source>
        <dbReference type="Pfam" id="PF01494"/>
    </source>
</evidence>
<dbReference type="Gene3D" id="3.50.50.60">
    <property type="entry name" value="FAD/NAD(P)-binding domain"/>
    <property type="match status" value="1"/>
</dbReference>
<sequence length="392" mass="42274">MKVIICGGGIAGLAAAERLSSIGAEVTLLERATGPDERGYLIDFYGAGYEAAELVGVLPAVKDASYRIDEATLVDEQGRRKADLPYNQIAKALGGRVASLLRPDLAKALRSNLPDGVEVRFGASLSAVTNRDDSVSVTLDTGEELAADLLIGADGLHSTVRSLVFGDESEYLRYLGFHCAAYLCDASDIGRQADTEQIVLTDTVGRQLDLLFLPDGRVAVLAAFAVPDPRLSMDPRAAVRERFSDMGWLVPAIVDRCPPAEEMYCEAAAQVVMPDWSKGRVVLIGDAAAAISPLAPHGASLAVAGAYVLAEQLRLTSSVERGLEFYEKLWRWVVEDKQKVTREVGCWTVPPSRRVALRFSWRPLVNRFITTALAGEPTMVIATLRRGTSEPG</sequence>
<dbReference type="GO" id="GO:0004497">
    <property type="term" value="F:monooxygenase activity"/>
    <property type="evidence" value="ECO:0007669"/>
    <property type="project" value="UniProtKB-KW"/>
</dbReference>
<organism evidence="2 3">
    <name type="scientific">Mycobacterium vicinigordonae</name>
    <dbReference type="NCBI Taxonomy" id="1719132"/>
    <lineage>
        <taxon>Bacteria</taxon>
        <taxon>Bacillati</taxon>
        <taxon>Actinomycetota</taxon>
        <taxon>Actinomycetes</taxon>
        <taxon>Mycobacteriales</taxon>
        <taxon>Mycobacteriaceae</taxon>
        <taxon>Mycobacterium</taxon>
    </lineage>
</organism>
<keyword evidence="2" id="KW-0560">Oxidoreductase</keyword>
<dbReference type="PANTHER" id="PTHR46865">
    <property type="entry name" value="OXIDOREDUCTASE-RELATED"/>
    <property type="match status" value="1"/>
</dbReference>